<dbReference type="AlphaFoldDB" id="A0A8T3C5M0"/>
<sequence length="67" mass="7288">MPCHEAVFLPVGICKPYPLLALKSVCAGASRRIASHPPATVMVFSSESRLPLFLSLSLASWSGRRLY</sequence>
<name>A0A8T3C5M0_DENNO</name>
<dbReference type="EMBL" id="JAGYWB010000004">
    <property type="protein sequence ID" value="KAI0524848.1"/>
    <property type="molecule type" value="Genomic_DNA"/>
</dbReference>
<comment type="caution">
    <text evidence="1">The sequence shown here is derived from an EMBL/GenBank/DDBJ whole genome shotgun (WGS) entry which is preliminary data.</text>
</comment>
<organism evidence="1 2">
    <name type="scientific">Dendrobium nobile</name>
    <name type="common">Orchid</name>
    <dbReference type="NCBI Taxonomy" id="94219"/>
    <lineage>
        <taxon>Eukaryota</taxon>
        <taxon>Viridiplantae</taxon>
        <taxon>Streptophyta</taxon>
        <taxon>Embryophyta</taxon>
        <taxon>Tracheophyta</taxon>
        <taxon>Spermatophyta</taxon>
        <taxon>Magnoliopsida</taxon>
        <taxon>Liliopsida</taxon>
        <taxon>Asparagales</taxon>
        <taxon>Orchidaceae</taxon>
        <taxon>Epidendroideae</taxon>
        <taxon>Malaxideae</taxon>
        <taxon>Dendrobiinae</taxon>
        <taxon>Dendrobium</taxon>
    </lineage>
</organism>
<keyword evidence="2" id="KW-1185">Reference proteome</keyword>
<accession>A0A8T3C5M0</accession>
<evidence type="ECO:0000313" key="1">
    <source>
        <dbReference type="EMBL" id="KAI0524848.1"/>
    </source>
</evidence>
<protein>
    <submittedName>
        <fullName evidence="1">Uncharacterized protein</fullName>
    </submittedName>
</protein>
<evidence type="ECO:0000313" key="2">
    <source>
        <dbReference type="Proteomes" id="UP000829196"/>
    </source>
</evidence>
<gene>
    <name evidence="1" type="ORF">KFK09_004237</name>
</gene>
<dbReference type="Proteomes" id="UP000829196">
    <property type="component" value="Unassembled WGS sequence"/>
</dbReference>
<reference evidence="1" key="1">
    <citation type="journal article" date="2022" name="Front. Genet.">
        <title>Chromosome-Scale Assembly of the Dendrobium nobile Genome Provides Insights Into the Molecular Mechanism of the Biosynthesis of the Medicinal Active Ingredient of Dendrobium.</title>
        <authorList>
            <person name="Xu Q."/>
            <person name="Niu S.-C."/>
            <person name="Li K.-L."/>
            <person name="Zheng P.-J."/>
            <person name="Zhang X.-J."/>
            <person name="Jia Y."/>
            <person name="Liu Y."/>
            <person name="Niu Y.-X."/>
            <person name="Yu L.-H."/>
            <person name="Chen D.-F."/>
            <person name="Zhang G.-Q."/>
        </authorList>
    </citation>
    <scope>NUCLEOTIDE SEQUENCE</scope>
    <source>
        <tissue evidence="1">Leaf</tissue>
    </source>
</reference>
<proteinExistence type="predicted"/>